<feature type="compositionally biased region" description="Pro residues" evidence="5">
    <location>
        <begin position="668"/>
        <end position="697"/>
    </location>
</feature>
<feature type="compositionally biased region" description="Polar residues" evidence="5">
    <location>
        <begin position="86"/>
        <end position="98"/>
    </location>
</feature>
<dbReference type="OrthoDB" id="1112565at2759"/>
<evidence type="ECO:0000313" key="8">
    <source>
        <dbReference type="Proteomes" id="UP000749293"/>
    </source>
</evidence>
<gene>
    <name evidence="7" type="ORF">GMORB2_0953</name>
</gene>
<dbReference type="InterPro" id="IPR001781">
    <property type="entry name" value="Znf_LIM"/>
</dbReference>
<dbReference type="FunFam" id="2.10.110.10:FF:000105">
    <property type="entry name" value="Similar to LIM domain-containing protein"/>
    <property type="match status" value="1"/>
</dbReference>
<dbReference type="SUPFAM" id="SSF57716">
    <property type="entry name" value="Glucocorticoid receptor-like (DNA-binding domain)"/>
    <property type="match status" value="1"/>
</dbReference>
<proteinExistence type="predicted"/>
<dbReference type="CDD" id="cd08368">
    <property type="entry name" value="LIM"/>
    <property type="match status" value="1"/>
</dbReference>
<name>A0A9P4Z1I3_9HYPO</name>
<dbReference type="PANTHER" id="PTHR24210">
    <property type="entry name" value="LIM DOMAIN-CONTAINING PROTEIN"/>
    <property type="match status" value="1"/>
</dbReference>
<dbReference type="Proteomes" id="UP000749293">
    <property type="component" value="Unassembled WGS sequence"/>
</dbReference>
<evidence type="ECO:0000256" key="2">
    <source>
        <dbReference type="ARBA" id="ARBA00022833"/>
    </source>
</evidence>
<dbReference type="GO" id="GO:0046872">
    <property type="term" value="F:metal ion binding"/>
    <property type="evidence" value="ECO:0007669"/>
    <property type="project" value="UniProtKB-KW"/>
</dbReference>
<feature type="compositionally biased region" description="Polar residues" evidence="5">
    <location>
        <begin position="412"/>
        <end position="424"/>
    </location>
</feature>
<comment type="caution">
    <text evidence="7">The sequence shown here is derived from an EMBL/GenBank/DDBJ whole genome shotgun (WGS) entry which is preliminary data.</text>
</comment>
<dbReference type="SMART" id="SM00132">
    <property type="entry name" value="LIM"/>
    <property type="match status" value="2"/>
</dbReference>
<dbReference type="AlphaFoldDB" id="A0A9P4Z1I3"/>
<dbReference type="InterPro" id="IPR017351">
    <property type="entry name" value="PINCH-1-4-like"/>
</dbReference>
<evidence type="ECO:0000256" key="5">
    <source>
        <dbReference type="SAM" id="MobiDB-lite"/>
    </source>
</evidence>
<feature type="compositionally biased region" description="Pro residues" evidence="5">
    <location>
        <begin position="595"/>
        <end position="611"/>
    </location>
</feature>
<dbReference type="GeneID" id="55967183"/>
<dbReference type="RefSeq" id="XP_035324361.1">
    <property type="nucleotide sequence ID" value="XM_035462937.1"/>
</dbReference>
<feature type="compositionally biased region" description="Gly residues" evidence="5">
    <location>
        <begin position="612"/>
        <end position="622"/>
    </location>
</feature>
<keyword evidence="8" id="KW-1185">Reference proteome</keyword>
<evidence type="ECO:0000256" key="4">
    <source>
        <dbReference type="PROSITE-ProRule" id="PRU00125"/>
    </source>
</evidence>
<keyword evidence="3 4" id="KW-0440">LIM domain</keyword>
<protein>
    <submittedName>
        <fullName evidence="7">LIM domain</fullName>
    </submittedName>
</protein>
<evidence type="ECO:0000256" key="3">
    <source>
        <dbReference type="ARBA" id="ARBA00023038"/>
    </source>
</evidence>
<evidence type="ECO:0000313" key="7">
    <source>
        <dbReference type="EMBL" id="KAF4125709.1"/>
    </source>
</evidence>
<dbReference type="Gene3D" id="2.10.110.10">
    <property type="entry name" value="Cysteine Rich Protein"/>
    <property type="match status" value="2"/>
</dbReference>
<sequence length="720" mass="75714">MAMTRESAFLPTIKCSQCGAQVEISMMGEHICATGGDEQSSKSPRKLVPVDIDAANKPYAQQAPRTPMNLGSHNSPGGLFAEPAQGRSSELYSSSDNGSEGYVPSPLSARRSNGHGGLNESDTYTMEPLPSPGAGVLQRMDNITPGPFDHRRPSAAGSVSSGRPFASGSVSPSFANSLAPTSPYPEERPGTGYSMRSTGSGENMAPPRLPRKDGYEGFGPPLRSETELQPPARLVPLDRSETFPRASLSTEPPARTPSAPGTRSSDSRQSPRSMHGRQPSMGPDTSRKPPPRKSLIRPARGNPGSVDLAREFGVGNPYHTPSDSASSATSAFSGPSFASSQTSPSRTHSRQDVPDFLRQPRPKDNTPKPLDITPKPLDIPRQSTLRAGPMTSPRTPSPLADSPGELAVVDENTFSRSFGSSRSPTAAGEPLATSPQQPASNDRWGSPPDSLHMKPAPAPPVPKSTGDSNYRGDCKACGQPIKGKSVSSADGRLTGKYHKACFVCTTCAEPFTSAEFYVLDDRPYCEQHYHKLNGSLCGGCGRGIEGQFVADESSTKYHLSCFSCLDCGRSLTEGYFEVDGRAYCEQDALYRVNSAPPPAPMYNNSPPPGPYPYGGGGGGYGRPGPPPGPGPYGPPPRRPTGGGGPMPPRPMGLPSGPGPSSGSLRPRGPNPNGMPRPYPGPPGARRPGPGPGGPGMPHPSKGGFAPRPQMNKRSTRLGMM</sequence>
<feature type="compositionally biased region" description="Low complexity" evidence="5">
    <location>
        <begin position="320"/>
        <end position="340"/>
    </location>
</feature>
<feature type="domain" description="LIM zinc-binding" evidence="6">
    <location>
        <begin position="472"/>
        <end position="535"/>
    </location>
</feature>
<keyword evidence="2 4" id="KW-0862">Zinc</keyword>
<organism evidence="7 8">
    <name type="scientific">Geosmithia morbida</name>
    <dbReference type="NCBI Taxonomy" id="1094350"/>
    <lineage>
        <taxon>Eukaryota</taxon>
        <taxon>Fungi</taxon>
        <taxon>Dikarya</taxon>
        <taxon>Ascomycota</taxon>
        <taxon>Pezizomycotina</taxon>
        <taxon>Sordariomycetes</taxon>
        <taxon>Hypocreomycetidae</taxon>
        <taxon>Hypocreales</taxon>
        <taxon>Bionectriaceae</taxon>
        <taxon>Geosmithia</taxon>
    </lineage>
</organism>
<dbReference type="Pfam" id="PF00412">
    <property type="entry name" value="LIM"/>
    <property type="match status" value="2"/>
</dbReference>
<dbReference type="CDD" id="cd09397">
    <property type="entry name" value="LIM1_UF1"/>
    <property type="match status" value="1"/>
</dbReference>
<feature type="compositionally biased region" description="Polar residues" evidence="5">
    <location>
        <begin position="168"/>
        <end position="180"/>
    </location>
</feature>
<dbReference type="EMBL" id="JAANYQ010000002">
    <property type="protein sequence ID" value="KAF4125709.1"/>
    <property type="molecule type" value="Genomic_DNA"/>
</dbReference>
<feature type="region of interest" description="Disordered" evidence="5">
    <location>
        <begin position="595"/>
        <end position="720"/>
    </location>
</feature>
<dbReference type="PANTHER" id="PTHR24210:SF14">
    <property type="entry name" value="LIM ZINC-BINDING DOMAIN-CONTAINING PROTEIN"/>
    <property type="match status" value="1"/>
</dbReference>
<evidence type="ECO:0000259" key="6">
    <source>
        <dbReference type="PROSITE" id="PS50023"/>
    </source>
</evidence>
<evidence type="ECO:0000256" key="1">
    <source>
        <dbReference type="ARBA" id="ARBA00022723"/>
    </source>
</evidence>
<dbReference type="PROSITE" id="PS00478">
    <property type="entry name" value="LIM_DOMAIN_1"/>
    <property type="match status" value="1"/>
</dbReference>
<reference evidence="7" key="1">
    <citation type="submission" date="2020-03" db="EMBL/GenBank/DDBJ databases">
        <title>Site-based positive gene gene selection in Geosmithia morbida across the United States reveals a broad range of putative effectors and factors for local host and environmental adapation.</title>
        <authorList>
            <person name="Onufrak A."/>
            <person name="Murdoch R.W."/>
            <person name="Gazis R."/>
            <person name="Huff M."/>
            <person name="Staton M."/>
            <person name="Klingeman W."/>
            <person name="Hadziabdic D."/>
        </authorList>
    </citation>
    <scope>NUCLEOTIDE SEQUENCE</scope>
    <source>
        <strain evidence="7">1262</strain>
    </source>
</reference>
<dbReference type="PROSITE" id="PS50023">
    <property type="entry name" value="LIM_DOMAIN_2"/>
    <property type="match status" value="2"/>
</dbReference>
<dbReference type="GO" id="GO:0030695">
    <property type="term" value="F:GTPase regulator activity"/>
    <property type="evidence" value="ECO:0007669"/>
    <property type="project" value="UniProtKB-ARBA"/>
</dbReference>
<feature type="region of interest" description="Disordered" evidence="5">
    <location>
        <begin position="34"/>
        <end position="469"/>
    </location>
</feature>
<feature type="compositionally biased region" description="Pro residues" evidence="5">
    <location>
        <begin position="623"/>
        <end position="638"/>
    </location>
</feature>
<feature type="domain" description="LIM zinc-binding" evidence="6">
    <location>
        <begin position="536"/>
        <end position="594"/>
    </location>
</feature>
<accession>A0A9P4Z1I3</accession>
<feature type="compositionally biased region" description="Polar residues" evidence="5">
    <location>
        <begin position="259"/>
        <end position="272"/>
    </location>
</feature>
<keyword evidence="1 4" id="KW-0479">Metal-binding</keyword>
<feature type="compositionally biased region" description="Low complexity" evidence="5">
    <location>
        <begin position="652"/>
        <end position="667"/>
    </location>
</feature>